<dbReference type="EMBL" id="JAAAHW010004922">
    <property type="protein sequence ID" value="KAF9970768.1"/>
    <property type="molecule type" value="Genomic_DNA"/>
</dbReference>
<dbReference type="Proteomes" id="UP000749646">
    <property type="component" value="Unassembled WGS sequence"/>
</dbReference>
<proteinExistence type="predicted"/>
<reference evidence="1" key="1">
    <citation type="journal article" date="2020" name="Fungal Divers.">
        <title>Resolving the Mortierellaceae phylogeny through synthesis of multi-gene phylogenetics and phylogenomics.</title>
        <authorList>
            <person name="Vandepol N."/>
            <person name="Liber J."/>
            <person name="Desiro A."/>
            <person name="Na H."/>
            <person name="Kennedy M."/>
            <person name="Barry K."/>
            <person name="Grigoriev I.V."/>
            <person name="Miller A.N."/>
            <person name="O'Donnell K."/>
            <person name="Stajich J.E."/>
            <person name="Bonito G."/>
        </authorList>
    </citation>
    <scope>NUCLEOTIDE SEQUENCE</scope>
    <source>
        <strain evidence="1">MES-2147</strain>
    </source>
</reference>
<dbReference type="AlphaFoldDB" id="A0A9P6JIJ7"/>
<accession>A0A9P6JIJ7</accession>
<gene>
    <name evidence="1" type="ORF">BGZ65_010892</name>
</gene>
<comment type="caution">
    <text evidence="1">The sequence shown here is derived from an EMBL/GenBank/DDBJ whole genome shotgun (WGS) entry which is preliminary data.</text>
</comment>
<dbReference type="OrthoDB" id="333024at2759"/>
<protein>
    <submittedName>
        <fullName evidence="1">Uncharacterized protein</fullName>
    </submittedName>
</protein>
<evidence type="ECO:0000313" key="2">
    <source>
        <dbReference type="Proteomes" id="UP000749646"/>
    </source>
</evidence>
<evidence type="ECO:0000313" key="1">
    <source>
        <dbReference type="EMBL" id="KAF9970768.1"/>
    </source>
</evidence>
<name>A0A9P6JIJ7_9FUNG</name>
<keyword evidence="2" id="KW-1185">Reference proteome</keyword>
<sequence>MKIKRVDDLSFDDINFIQRGGFTRLVMEHTHREDGNRLVKIFRHNRLKESRLSKATTLDMKLQELVKTITAETLDRNKSFLVNCRRLTLAASLSQGETLGMSMTIAQLSDLTSDDLTFIRQGQITWMMIETIPQESDGDRLEDILRHSPALQFHIRFKEERSLANTTAPELRLQDLLKMVTADSLTKIESLSINYGRMTLTRSILQGETQEMTMTIEQLQGLTSDDLIFIQQGHFSRLAIRHAPQKADEEQLADILYTIPRLSHLQIGCKSECFLAIINFMTTTRGKVVLDRGPSYLHSIELMGENLVSFDILGVCDNYNTYIQYRDPKEALSACPRGIVRFGIAPDHPEVKCTSVGTFTNLPEIDQNLADTAIVIEQIKGNVTLDAARIVSAPLEELRSWE</sequence>
<organism evidence="1 2">
    <name type="scientific">Modicella reniformis</name>
    <dbReference type="NCBI Taxonomy" id="1440133"/>
    <lineage>
        <taxon>Eukaryota</taxon>
        <taxon>Fungi</taxon>
        <taxon>Fungi incertae sedis</taxon>
        <taxon>Mucoromycota</taxon>
        <taxon>Mortierellomycotina</taxon>
        <taxon>Mortierellomycetes</taxon>
        <taxon>Mortierellales</taxon>
        <taxon>Mortierellaceae</taxon>
        <taxon>Modicella</taxon>
    </lineage>
</organism>